<evidence type="ECO:0000256" key="11">
    <source>
        <dbReference type="SAM" id="MobiDB-lite"/>
    </source>
</evidence>
<feature type="binding site" evidence="10">
    <location>
        <position position="407"/>
    </location>
    <ligand>
        <name>ATP</name>
        <dbReference type="ChEBI" id="CHEBI:30616"/>
    </ligand>
</feature>
<feature type="compositionally biased region" description="Polar residues" evidence="11">
    <location>
        <begin position="180"/>
        <end position="190"/>
    </location>
</feature>
<keyword evidence="4 15" id="KW-0808">Transferase</keyword>
<reference evidence="15" key="1">
    <citation type="submission" date="2022-07" db="EMBL/GenBank/DDBJ databases">
        <title>Phylogenomic reconstructions and comparative analyses of Kickxellomycotina fungi.</title>
        <authorList>
            <person name="Reynolds N.K."/>
            <person name="Stajich J.E."/>
            <person name="Barry K."/>
            <person name="Grigoriev I.V."/>
            <person name="Crous P."/>
            <person name="Smith M.E."/>
        </authorList>
    </citation>
    <scope>NUCLEOTIDE SEQUENCE</scope>
    <source>
        <strain evidence="15">NRRL 3115</strain>
    </source>
</reference>
<dbReference type="InterPro" id="IPR033923">
    <property type="entry name" value="PAK_BD"/>
</dbReference>
<keyword evidence="3" id="KW-0723">Serine/threonine-protein kinase</keyword>
<dbReference type="CDD" id="cd06614">
    <property type="entry name" value="STKc_PAK"/>
    <property type="match status" value="1"/>
</dbReference>
<evidence type="ECO:0000259" key="12">
    <source>
        <dbReference type="PROSITE" id="PS50003"/>
    </source>
</evidence>
<evidence type="ECO:0000256" key="8">
    <source>
        <dbReference type="ARBA" id="ARBA00047899"/>
    </source>
</evidence>
<dbReference type="SMART" id="SM00220">
    <property type="entry name" value="S_TKc"/>
    <property type="match status" value="1"/>
</dbReference>
<comment type="caution">
    <text evidence="15">The sequence shown here is derived from an EMBL/GenBank/DDBJ whole genome shotgun (WGS) entry which is preliminary data.</text>
</comment>
<evidence type="ECO:0000256" key="6">
    <source>
        <dbReference type="ARBA" id="ARBA00022777"/>
    </source>
</evidence>
<dbReference type="EMBL" id="JANBTW010000004">
    <property type="protein sequence ID" value="KAJ2680527.1"/>
    <property type="molecule type" value="Genomic_DNA"/>
</dbReference>
<accession>A0A9W8L163</accession>
<evidence type="ECO:0000256" key="10">
    <source>
        <dbReference type="PROSITE-ProRule" id="PRU10141"/>
    </source>
</evidence>
<evidence type="ECO:0000259" key="13">
    <source>
        <dbReference type="PROSITE" id="PS50011"/>
    </source>
</evidence>
<dbReference type="AlphaFoldDB" id="A0A9W8L163"/>
<dbReference type="PROSITE" id="PS00107">
    <property type="entry name" value="PROTEIN_KINASE_ATP"/>
    <property type="match status" value="1"/>
</dbReference>
<dbReference type="FunFam" id="3.30.200.20:FF:000705">
    <property type="entry name" value="Non-specific serine/threonine protein kinase"/>
    <property type="match status" value="1"/>
</dbReference>
<dbReference type="Gene3D" id="1.10.510.10">
    <property type="entry name" value="Transferase(Phosphotransferase) domain 1"/>
    <property type="match status" value="1"/>
</dbReference>
<evidence type="ECO:0000256" key="7">
    <source>
        <dbReference type="ARBA" id="ARBA00022840"/>
    </source>
</evidence>
<evidence type="ECO:0000259" key="14">
    <source>
        <dbReference type="PROSITE" id="PS50108"/>
    </source>
</evidence>
<evidence type="ECO:0000256" key="3">
    <source>
        <dbReference type="ARBA" id="ARBA00022527"/>
    </source>
</evidence>
<dbReference type="Pfam" id="PF00169">
    <property type="entry name" value="PH"/>
    <property type="match status" value="1"/>
</dbReference>
<dbReference type="SUPFAM" id="SSF50729">
    <property type="entry name" value="PH domain-like"/>
    <property type="match status" value="1"/>
</dbReference>
<gene>
    <name evidence="15" type="primary">CLA4</name>
    <name evidence="15" type="ORF">GGI25_000500</name>
</gene>
<organism evidence="15 16">
    <name type="scientific">Coemansia spiralis</name>
    <dbReference type="NCBI Taxonomy" id="417178"/>
    <lineage>
        <taxon>Eukaryota</taxon>
        <taxon>Fungi</taxon>
        <taxon>Fungi incertae sedis</taxon>
        <taxon>Zoopagomycota</taxon>
        <taxon>Kickxellomycotina</taxon>
        <taxon>Kickxellomycetes</taxon>
        <taxon>Kickxellales</taxon>
        <taxon>Kickxellaceae</taxon>
        <taxon>Coemansia</taxon>
    </lineage>
</organism>
<dbReference type="InterPro" id="IPR008271">
    <property type="entry name" value="Ser/Thr_kinase_AS"/>
</dbReference>
<keyword evidence="6 15" id="KW-0418">Kinase</keyword>
<dbReference type="InterPro" id="IPR001849">
    <property type="entry name" value="PH_domain"/>
</dbReference>
<feature type="region of interest" description="Disordered" evidence="11">
    <location>
        <begin position="180"/>
        <end position="222"/>
    </location>
</feature>
<evidence type="ECO:0000313" key="16">
    <source>
        <dbReference type="Proteomes" id="UP001151518"/>
    </source>
</evidence>
<dbReference type="PANTHER" id="PTHR45832">
    <property type="entry name" value="SERINE/THREONINE-PROTEIN KINASE SAMKA-RELATED-RELATED"/>
    <property type="match status" value="1"/>
</dbReference>
<evidence type="ECO:0000313" key="15">
    <source>
        <dbReference type="EMBL" id="KAJ2680527.1"/>
    </source>
</evidence>
<dbReference type="SMART" id="SM00285">
    <property type="entry name" value="PBD"/>
    <property type="match status" value="1"/>
</dbReference>
<dbReference type="InterPro" id="IPR011993">
    <property type="entry name" value="PH-like_dom_sf"/>
</dbReference>
<keyword evidence="7 10" id="KW-0067">ATP-binding</keyword>
<name>A0A9W8L163_9FUNG</name>
<evidence type="ECO:0000256" key="4">
    <source>
        <dbReference type="ARBA" id="ARBA00022679"/>
    </source>
</evidence>
<dbReference type="Gene3D" id="2.30.29.30">
    <property type="entry name" value="Pleckstrin-homology domain (PH domain)/Phosphotyrosine-binding domain (PTB)"/>
    <property type="match status" value="1"/>
</dbReference>
<dbReference type="PANTHER" id="PTHR45832:SF22">
    <property type="entry name" value="SERINE_THREONINE-PROTEIN KINASE SAMKA-RELATED"/>
    <property type="match status" value="1"/>
</dbReference>
<evidence type="ECO:0000256" key="5">
    <source>
        <dbReference type="ARBA" id="ARBA00022741"/>
    </source>
</evidence>
<dbReference type="PROSITE" id="PS50003">
    <property type="entry name" value="PH_DOMAIN"/>
    <property type="match status" value="1"/>
</dbReference>
<comment type="catalytic activity">
    <reaction evidence="8">
        <text>L-threonyl-[protein] + ATP = O-phospho-L-threonyl-[protein] + ADP + H(+)</text>
        <dbReference type="Rhea" id="RHEA:46608"/>
        <dbReference type="Rhea" id="RHEA-COMP:11060"/>
        <dbReference type="Rhea" id="RHEA-COMP:11605"/>
        <dbReference type="ChEBI" id="CHEBI:15378"/>
        <dbReference type="ChEBI" id="CHEBI:30013"/>
        <dbReference type="ChEBI" id="CHEBI:30616"/>
        <dbReference type="ChEBI" id="CHEBI:61977"/>
        <dbReference type="ChEBI" id="CHEBI:456216"/>
        <dbReference type="EC" id="2.7.11.1"/>
    </reaction>
</comment>
<dbReference type="FunFam" id="1.10.510.10:FF:000139">
    <property type="entry name" value="Non-specific serine/threonine protein kinase"/>
    <property type="match status" value="1"/>
</dbReference>
<dbReference type="GO" id="GO:0004674">
    <property type="term" value="F:protein serine/threonine kinase activity"/>
    <property type="evidence" value="ECO:0007669"/>
    <property type="project" value="UniProtKB-KW"/>
</dbReference>
<dbReference type="Pfam" id="PF00069">
    <property type="entry name" value="Pkinase"/>
    <property type="match status" value="1"/>
</dbReference>
<evidence type="ECO:0000256" key="9">
    <source>
        <dbReference type="ARBA" id="ARBA00048679"/>
    </source>
</evidence>
<comment type="catalytic activity">
    <reaction evidence="9">
        <text>L-seryl-[protein] + ATP = O-phospho-L-seryl-[protein] + ADP + H(+)</text>
        <dbReference type="Rhea" id="RHEA:17989"/>
        <dbReference type="Rhea" id="RHEA-COMP:9863"/>
        <dbReference type="Rhea" id="RHEA-COMP:11604"/>
        <dbReference type="ChEBI" id="CHEBI:15378"/>
        <dbReference type="ChEBI" id="CHEBI:29999"/>
        <dbReference type="ChEBI" id="CHEBI:30616"/>
        <dbReference type="ChEBI" id="CHEBI:83421"/>
        <dbReference type="ChEBI" id="CHEBI:456216"/>
        <dbReference type="EC" id="2.7.11.1"/>
    </reaction>
</comment>
<dbReference type="InterPro" id="IPR036936">
    <property type="entry name" value="CRIB_dom_sf"/>
</dbReference>
<dbReference type="GO" id="GO:0005524">
    <property type="term" value="F:ATP binding"/>
    <property type="evidence" value="ECO:0007669"/>
    <property type="project" value="UniProtKB-UniRule"/>
</dbReference>
<dbReference type="InterPro" id="IPR051931">
    <property type="entry name" value="PAK3-like"/>
</dbReference>
<dbReference type="PROSITE" id="PS50108">
    <property type="entry name" value="CRIB"/>
    <property type="match status" value="1"/>
</dbReference>
<dbReference type="SUPFAM" id="SSF56112">
    <property type="entry name" value="Protein kinase-like (PK-like)"/>
    <property type="match status" value="1"/>
</dbReference>
<protein>
    <recommendedName>
        <fullName evidence="2">non-specific serine/threonine protein kinase</fullName>
        <ecNumber evidence="2">2.7.11.1</ecNumber>
    </recommendedName>
</protein>
<dbReference type="Proteomes" id="UP001151518">
    <property type="component" value="Unassembled WGS sequence"/>
</dbReference>
<proteinExistence type="inferred from homology"/>
<dbReference type="Pfam" id="PF00786">
    <property type="entry name" value="PBD"/>
    <property type="match status" value="1"/>
</dbReference>
<dbReference type="InterPro" id="IPR000095">
    <property type="entry name" value="CRIB_dom"/>
</dbReference>
<comment type="similarity">
    <text evidence="1">Belongs to the protein kinase superfamily. STE Ser/Thr protein kinase family. STE20 subfamily.</text>
</comment>
<dbReference type="OrthoDB" id="248923at2759"/>
<evidence type="ECO:0000256" key="2">
    <source>
        <dbReference type="ARBA" id="ARBA00012513"/>
    </source>
</evidence>
<dbReference type="SMART" id="SM00233">
    <property type="entry name" value="PH"/>
    <property type="match status" value="1"/>
</dbReference>
<dbReference type="Gene3D" id="3.30.200.20">
    <property type="entry name" value="Phosphorylase Kinase, domain 1"/>
    <property type="match status" value="1"/>
</dbReference>
<evidence type="ECO:0000256" key="1">
    <source>
        <dbReference type="ARBA" id="ARBA00008874"/>
    </source>
</evidence>
<dbReference type="InterPro" id="IPR000719">
    <property type="entry name" value="Prot_kinase_dom"/>
</dbReference>
<feature type="domain" description="Protein kinase" evidence="13">
    <location>
        <begin position="378"/>
        <end position="630"/>
    </location>
</feature>
<feature type="domain" description="CRIB" evidence="14">
    <location>
        <begin position="102"/>
        <end position="115"/>
    </location>
</feature>
<dbReference type="EC" id="2.7.11.1" evidence="2"/>
<dbReference type="CDD" id="cd01093">
    <property type="entry name" value="CRIB_PAK_like"/>
    <property type="match status" value="1"/>
</dbReference>
<keyword evidence="5 10" id="KW-0547">Nucleotide-binding</keyword>
<dbReference type="FunFam" id="3.90.810.10:FF:000005">
    <property type="entry name" value="Non-specific serine/threonine protein kinase"/>
    <property type="match status" value="1"/>
</dbReference>
<dbReference type="PROSITE" id="PS50011">
    <property type="entry name" value="PROTEIN_KINASE_DOM"/>
    <property type="match status" value="1"/>
</dbReference>
<feature type="domain" description="PH" evidence="12">
    <location>
        <begin position="6"/>
        <end position="97"/>
    </location>
</feature>
<sequence length="648" mass="71407">MESTGTVYKNGYISLKESWMWSRRWAVLKRNTLSFHKNEKAIQATALIFLKEVQSVNRSELKSYCIEIKTKDREYYIQCASDDDLYSWMDSVYEKCPLLSGVSPPSNFHHQVHVDFDPVSGMFIGLPDKWAKLLQSSNITQQDYAQNPQAVLDVLEFYTKNTAEGQAAVNASANKMAGLVSSTSSASRQSPMDHHSSSAYSRPVGNNNKPLPPAKPALPTNFNLPKTKADAIKEAQLRHQVVEGIGNMSISRSSSNSSSMTMNGGQKRQSVSVAQIMGQSKPAIQIGSGNGNGLSGATVAGAGSSMMSDDVGSGSGRAQMVKTQSKAKEDALAALVGKSDQAAPTKQKKDVRLSTLTESQIMARMRTIVSRDDPKVLYSKVKKIGQGASGNVYKARSIKNGELVAIKQMDLSKQPRKELLVNEILVMKESRHANIVNYIESFLLNSSDLWVVMEYMEGGALTDVIDNNKMTEVQIATVCREVCRGLNHLHKQDIIHRDIKSDNVLLGENGQVKITDFGFCAKLSEQRSKRATMVGTPYWMAPEVVKQKPYGPKVDVWSLGIMVIEMIESEPPYLDEEPLKALYLIATNGTPALKHPETLSRELKGFLAECLCVDVQSRATMEELLTQEFLLKKAQSPNVLVPLLSSDK</sequence>
<dbReference type="CDD" id="cd13279">
    <property type="entry name" value="PH_Cla4_Ste20"/>
    <property type="match status" value="1"/>
</dbReference>
<dbReference type="InterPro" id="IPR017441">
    <property type="entry name" value="Protein_kinase_ATP_BS"/>
</dbReference>
<dbReference type="PROSITE" id="PS00108">
    <property type="entry name" value="PROTEIN_KINASE_ST"/>
    <property type="match status" value="1"/>
</dbReference>
<dbReference type="InterPro" id="IPR011009">
    <property type="entry name" value="Kinase-like_dom_sf"/>
</dbReference>
<dbReference type="Gene3D" id="3.90.810.10">
    <property type="entry name" value="CRIB domain"/>
    <property type="match status" value="1"/>
</dbReference>